<organism evidence="1 2">
    <name type="scientific">Stieleria marina</name>
    <dbReference type="NCBI Taxonomy" id="1930275"/>
    <lineage>
        <taxon>Bacteria</taxon>
        <taxon>Pseudomonadati</taxon>
        <taxon>Planctomycetota</taxon>
        <taxon>Planctomycetia</taxon>
        <taxon>Pirellulales</taxon>
        <taxon>Pirellulaceae</taxon>
        <taxon>Stieleria</taxon>
    </lineage>
</organism>
<sequence length="159" mass="18053">MPSASRRKLFGPSHCVAVNTRLRKNVCHGDFRSQRFRSRGWSNVVRRNYTVRFDRKGRFALNRRLIQKVRLIIFAASLHKTRENYVPEGLAFLVSSPFVSPPAKCLADPHCSRRLPAYRYSNCTVTAVLVLETARTQQAEKPSANSCCTVWSLATGKVL</sequence>
<gene>
    <name evidence="1" type="ORF">K239x_29230</name>
</gene>
<reference evidence="1 2" key="1">
    <citation type="submission" date="2019-02" db="EMBL/GenBank/DDBJ databases">
        <title>Deep-cultivation of Planctomycetes and their phenomic and genomic characterization uncovers novel biology.</title>
        <authorList>
            <person name="Wiegand S."/>
            <person name="Jogler M."/>
            <person name="Boedeker C."/>
            <person name="Pinto D."/>
            <person name="Vollmers J."/>
            <person name="Rivas-Marin E."/>
            <person name="Kohn T."/>
            <person name="Peeters S.H."/>
            <person name="Heuer A."/>
            <person name="Rast P."/>
            <person name="Oberbeckmann S."/>
            <person name="Bunk B."/>
            <person name="Jeske O."/>
            <person name="Meyerdierks A."/>
            <person name="Storesund J.E."/>
            <person name="Kallscheuer N."/>
            <person name="Luecker S."/>
            <person name="Lage O.M."/>
            <person name="Pohl T."/>
            <person name="Merkel B.J."/>
            <person name="Hornburger P."/>
            <person name="Mueller R.-W."/>
            <person name="Bruemmer F."/>
            <person name="Labrenz M."/>
            <person name="Spormann A.M."/>
            <person name="Op den Camp H."/>
            <person name="Overmann J."/>
            <person name="Amann R."/>
            <person name="Jetten M.S.M."/>
            <person name="Mascher T."/>
            <person name="Medema M.H."/>
            <person name="Devos D.P."/>
            <person name="Kaster A.-K."/>
            <person name="Ovreas L."/>
            <person name="Rohde M."/>
            <person name="Galperin M.Y."/>
            <person name="Jogler C."/>
        </authorList>
    </citation>
    <scope>NUCLEOTIDE SEQUENCE [LARGE SCALE GENOMIC DNA]</scope>
    <source>
        <strain evidence="1 2">K23_9</strain>
    </source>
</reference>
<dbReference type="AlphaFoldDB" id="A0A517NUZ0"/>
<protein>
    <submittedName>
        <fullName evidence="1">Uncharacterized protein</fullName>
    </submittedName>
</protein>
<accession>A0A517NUZ0</accession>
<keyword evidence="2" id="KW-1185">Reference proteome</keyword>
<proteinExistence type="predicted"/>
<evidence type="ECO:0000313" key="2">
    <source>
        <dbReference type="Proteomes" id="UP000319817"/>
    </source>
</evidence>
<evidence type="ECO:0000313" key="1">
    <source>
        <dbReference type="EMBL" id="QDT10930.1"/>
    </source>
</evidence>
<dbReference type="Proteomes" id="UP000319817">
    <property type="component" value="Chromosome"/>
</dbReference>
<dbReference type="EMBL" id="CP036526">
    <property type="protein sequence ID" value="QDT10930.1"/>
    <property type="molecule type" value="Genomic_DNA"/>
</dbReference>
<name>A0A517NUZ0_9BACT</name>